<protein>
    <submittedName>
        <fullName evidence="2">Uncharacterized protein</fullName>
    </submittedName>
</protein>
<organism evidence="2 3">
    <name type="scientific">Apolygus lucorum</name>
    <name type="common">Small green plant bug</name>
    <name type="synonym">Lygocoris lucorum</name>
    <dbReference type="NCBI Taxonomy" id="248454"/>
    <lineage>
        <taxon>Eukaryota</taxon>
        <taxon>Metazoa</taxon>
        <taxon>Ecdysozoa</taxon>
        <taxon>Arthropoda</taxon>
        <taxon>Hexapoda</taxon>
        <taxon>Insecta</taxon>
        <taxon>Pterygota</taxon>
        <taxon>Neoptera</taxon>
        <taxon>Paraneoptera</taxon>
        <taxon>Hemiptera</taxon>
        <taxon>Heteroptera</taxon>
        <taxon>Panheteroptera</taxon>
        <taxon>Cimicomorpha</taxon>
        <taxon>Miridae</taxon>
        <taxon>Mirini</taxon>
        <taxon>Apolygus</taxon>
    </lineage>
</organism>
<feature type="region of interest" description="Disordered" evidence="1">
    <location>
        <begin position="57"/>
        <end position="78"/>
    </location>
</feature>
<keyword evidence="3" id="KW-1185">Reference proteome</keyword>
<gene>
    <name evidence="2" type="ORF">GE061_008718</name>
</gene>
<evidence type="ECO:0000313" key="3">
    <source>
        <dbReference type="Proteomes" id="UP000466442"/>
    </source>
</evidence>
<feature type="compositionally biased region" description="Basic and acidic residues" evidence="1">
    <location>
        <begin position="63"/>
        <end position="77"/>
    </location>
</feature>
<evidence type="ECO:0000256" key="1">
    <source>
        <dbReference type="SAM" id="MobiDB-lite"/>
    </source>
</evidence>
<proteinExistence type="predicted"/>
<accession>A0A8S9WL79</accession>
<sequence length="128" mass="14559">MDRLTTRVNDLAQKLREVLDLSKELLADDTSSPRDLEDTLARLQGGLAFFKETDDQLTNRPAESSRRRQTSDPDEAHSAAAIVDTRWEAEQTLVLLSMRLKKLDRALRLVRGRAALSYHFCYLSRVSA</sequence>
<reference evidence="2" key="1">
    <citation type="journal article" date="2021" name="Mol. Ecol. Resour.">
        <title>Apolygus lucorum genome provides insights into omnivorousness and mesophyll feeding.</title>
        <authorList>
            <person name="Liu Y."/>
            <person name="Liu H."/>
            <person name="Wang H."/>
            <person name="Huang T."/>
            <person name="Liu B."/>
            <person name="Yang B."/>
            <person name="Yin L."/>
            <person name="Li B."/>
            <person name="Zhang Y."/>
            <person name="Zhang S."/>
            <person name="Jiang F."/>
            <person name="Zhang X."/>
            <person name="Ren Y."/>
            <person name="Wang B."/>
            <person name="Wang S."/>
            <person name="Lu Y."/>
            <person name="Wu K."/>
            <person name="Fan W."/>
            <person name="Wang G."/>
        </authorList>
    </citation>
    <scope>NUCLEOTIDE SEQUENCE</scope>
    <source>
        <strain evidence="2">12Hb</strain>
    </source>
</reference>
<dbReference type="AlphaFoldDB" id="A0A8S9WL79"/>
<comment type="caution">
    <text evidence="2">The sequence shown here is derived from an EMBL/GenBank/DDBJ whole genome shotgun (WGS) entry which is preliminary data.</text>
</comment>
<evidence type="ECO:0000313" key="2">
    <source>
        <dbReference type="EMBL" id="KAF6197752.1"/>
    </source>
</evidence>
<name>A0A8S9WL79_APOLU</name>
<dbReference type="Proteomes" id="UP000466442">
    <property type="component" value="Unassembled WGS sequence"/>
</dbReference>
<dbReference type="EMBL" id="WIXP02000017">
    <property type="protein sequence ID" value="KAF6197752.1"/>
    <property type="molecule type" value="Genomic_DNA"/>
</dbReference>